<accession>A0A2T5ZW53</accession>
<sequence length="230" mass="23575">GVPSSAYTANIGAQGFDIGVTAAMGMNPLMIGLQQGSQLAGIAQQMGGGAQAAKGLAQGLLSIFNATSLAAIGLTTLAAVGIQGLMALAGSARSLEERMEAVKTAFERYKSSMAIVNASSDDLAQQFGKASAAALGLYTVLSNLDRMTLAQKLKDTGNALRETLSIPRTDPDLEFASSRIGRFFGLGGGYTALSTYGGEIESFKAAIRGVETAEGVDAQTAAMQILLQQV</sequence>
<dbReference type="EMBL" id="QBKP01000068">
    <property type="protein sequence ID" value="PTX35800.1"/>
    <property type="molecule type" value="Genomic_DNA"/>
</dbReference>
<evidence type="ECO:0008006" key="4">
    <source>
        <dbReference type="Google" id="ProtNLM"/>
    </source>
</evidence>
<evidence type="ECO:0000313" key="2">
    <source>
        <dbReference type="EMBL" id="PTX35800.1"/>
    </source>
</evidence>
<protein>
    <recommendedName>
        <fullName evidence="4">Tail length tape measure protein</fullName>
    </recommendedName>
</protein>
<reference evidence="2 3" key="1">
    <citation type="submission" date="2018-04" db="EMBL/GenBank/DDBJ databases">
        <title>Genomic Encyclopedia of Archaeal and Bacterial Type Strains, Phase II (KMG-II): from individual species to whole genera.</title>
        <authorList>
            <person name="Goeker M."/>
        </authorList>
    </citation>
    <scope>NUCLEOTIDE SEQUENCE [LARGE SCALE GENOMIC DNA]</scope>
    <source>
        <strain evidence="2 3">DSM 21823</strain>
    </source>
</reference>
<organism evidence="2 3">
    <name type="scientific">Gemmobacter caeni</name>
    <dbReference type="NCBI Taxonomy" id="589035"/>
    <lineage>
        <taxon>Bacteria</taxon>
        <taxon>Pseudomonadati</taxon>
        <taxon>Pseudomonadota</taxon>
        <taxon>Alphaproteobacteria</taxon>
        <taxon>Rhodobacterales</taxon>
        <taxon>Paracoccaceae</taxon>
        <taxon>Gemmobacter</taxon>
    </lineage>
</organism>
<feature type="non-terminal residue" evidence="2">
    <location>
        <position position="1"/>
    </location>
</feature>
<gene>
    <name evidence="2" type="ORF">C8N34_1681</name>
</gene>
<evidence type="ECO:0000256" key="1">
    <source>
        <dbReference type="SAM" id="Phobius"/>
    </source>
</evidence>
<dbReference type="RefSeq" id="WP_211317753.1">
    <property type="nucleotide sequence ID" value="NZ_QBKP01000068.1"/>
</dbReference>
<name>A0A2T5ZW53_9RHOB</name>
<evidence type="ECO:0000313" key="3">
    <source>
        <dbReference type="Proteomes" id="UP000244224"/>
    </source>
</evidence>
<feature type="transmembrane region" description="Helical" evidence="1">
    <location>
        <begin position="69"/>
        <end position="89"/>
    </location>
</feature>
<keyword evidence="1" id="KW-1133">Transmembrane helix</keyword>
<keyword evidence="1" id="KW-0812">Transmembrane</keyword>
<keyword evidence="3" id="KW-1185">Reference proteome</keyword>
<dbReference type="Proteomes" id="UP000244224">
    <property type="component" value="Unassembled WGS sequence"/>
</dbReference>
<proteinExistence type="predicted"/>
<dbReference type="AlphaFoldDB" id="A0A2T5ZW53"/>
<keyword evidence="1" id="KW-0472">Membrane</keyword>
<comment type="caution">
    <text evidence="2">The sequence shown here is derived from an EMBL/GenBank/DDBJ whole genome shotgun (WGS) entry which is preliminary data.</text>
</comment>